<dbReference type="AlphaFoldDB" id="A0A852WZC2"/>
<dbReference type="InterPro" id="IPR037069">
    <property type="entry name" value="AcylCoA_DH/ox_N_sf"/>
</dbReference>
<evidence type="ECO:0000256" key="1">
    <source>
        <dbReference type="ARBA" id="ARBA00001974"/>
    </source>
</evidence>
<feature type="domain" description="Acyl-CoA dehydrogenase/oxidase N-terminal" evidence="7">
    <location>
        <begin position="6"/>
        <end position="117"/>
    </location>
</feature>
<gene>
    <name evidence="8" type="ORF">BJY28_000675</name>
</gene>
<dbReference type="SUPFAM" id="SSF56645">
    <property type="entry name" value="Acyl-CoA dehydrogenase NM domain-like"/>
    <property type="match status" value="1"/>
</dbReference>
<keyword evidence="5" id="KW-0560">Oxidoreductase</keyword>
<evidence type="ECO:0008006" key="10">
    <source>
        <dbReference type="Google" id="ProtNLM"/>
    </source>
</evidence>
<feature type="domain" description="Acyl-CoA dehydrogenase/oxidase C-terminal" evidence="6">
    <location>
        <begin position="212"/>
        <end position="333"/>
    </location>
</feature>
<dbReference type="InterPro" id="IPR009100">
    <property type="entry name" value="AcylCoA_DH/oxidase_NM_dom_sf"/>
</dbReference>
<sequence length="362" mass="37511">MDFTPTDEQRALADAVKGVLARRGSPAAEQGAPAAPAAHDATLWQALVEVGVPALPWSEQDGGVGAGFTDLAAAATEIGRSRLQVPLAEVVVAGSVVARTGDDALRTEILGGLSEGEVLLVPALAEPMRAFSPTPVEVTATRSGDGWALTGTKAPVRYAPAATHLVVSAATDTGAGLFLLDAADISSEEVVLDGAVARELAVGDAAEEALRQALALGGAVLNAEALGAMEEALRMTTEYLRTREQFGRPLASFQALTHRAADMYAQLELARSATLYAAMVADEDPIDVDAIERSRAVVDKSARLVGQEAVQMHGGIGVTAEYPVGHLTARLTAISRTWGTPRARLSDLGTRVADHADVDVLA</sequence>
<dbReference type="CDD" id="cd00567">
    <property type="entry name" value="ACAD"/>
    <property type="match status" value="1"/>
</dbReference>
<dbReference type="SUPFAM" id="SSF47203">
    <property type="entry name" value="Acyl-CoA dehydrogenase C-terminal domain-like"/>
    <property type="match status" value="1"/>
</dbReference>
<evidence type="ECO:0000256" key="2">
    <source>
        <dbReference type="ARBA" id="ARBA00009347"/>
    </source>
</evidence>
<protein>
    <recommendedName>
        <fullName evidence="10">Acyl-CoA dehydrogenase</fullName>
    </recommendedName>
</protein>
<evidence type="ECO:0000259" key="6">
    <source>
        <dbReference type="Pfam" id="PF00441"/>
    </source>
</evidence>
<keyword evidence="9" id="KW-1185">Reference proteome</keyword>
<dbReference type="GO" id="GO:0050660">
    <property type="term" value="F:flavin adenine dinucleotide binding"/>
    <property type="evidence" value="ECO:0007669"/>
    <property type="project" value="InterPro"/>
</dbReference>
<dbReference type="InterPro" id="IPR046373">
    <property type="entry name" value="Acyl-CoA_Oxase/DH_mid-dom_sf"/>
</dbReference>
<name>A0A852WZC2_9MICO</name>
<reference evidence="8 9" key="1">
    <citation type="submission" date="2020-07" db="EMBL/GenBank/DDBJ databases">
        <title>Sequencing the genomes of 1000 actinobacteria strains.</title>
        <authorList>
            <person name="Klenk H.-P."/>
        </authorList>
    </citation>
    <scope>NUCLEOTIDE SEQUENCE [LARGE SCALE GENOMIC DNA]</scope>
    <source>
        <strain evidence="8 9">DSM 24723</strain>
    </source>
</reference>
<dbReference type="EMBL" id="JACBZX010000001">
    <property type="protein sequence ID" value="NYG36206.1"/>
    <property type="molecule type" value="Genomic_DNA"/>
</dbReference>
<comment type="similarity">
    <text evidence="2">Belongs to the acyl-CoA dehydrogenase family.</text>
</comment>
<keyword evidence="3" id="KW-0285">Flavoprotein</keyword>
<organism evidence="8 9">
    <name type="scientific">Janibacter alkaliphilus</name>
    <dbReference type="NCBI Taxonomy" id="1069963"/>
    <lineage>
        <taxon>Bacteria</taxon>
        <taxon>Bacillati</taxon>
        <taxon>Actinomycetota</taxon>
        <taxon>Actinomycetes</taxon>
        <taxon>Micrococcales</taxon>
        <taxon>Intrasporangiaceae</taxon>
        <taxon>Janibacter</taxon>
    </lineage>
</organism>
<dbReference type="Gene3D" id="2.40.110.10">
    <property type="entry name" value="Butyryl-CoA Dehydrogenase, subunit A, domain 2"/>
    <property type="match status" value="1"/>
</dbReference>
<dbReference type="Gene3D" id="1.10.540.10">
    <property type="entry name" value="Acyl-CoA dehydrogenase/oxidase, N-terminal domain"/>
    <property type="match status" value="1"/>
</dbReference>
<dbReference type="InterPro" id="IPR013786">
    <property type="entry name" value="AcylCoA_DH/ox_N"/>
</dbReference>
<evidence type="ECO:0000256" key="5">
    <source>
        <dbReference type="ARBA" id="ARBA00023002"/>
    </source>
</evidence>
<dbReference type="InterPro" id="IPR036250">
    <property type="entry name" value="AcylCo_DH-like_C"/>
</dbReference>
<evidence type="ECO:0000256" key="4">
    <source>
        <dbReference type="ARBA" id="ARBA00022827"/>
    </source>
</evidence>
<comment type="cofactor">
    <cofactor evidence="1">
        <name>FAD</name>
        <dbReference type="ChEBI" id="CHEBI:57692"/>
    </cofactor>
</comment>
<dbReference type="Gene3D" id="1.20.140.10">
    <property type="entry name" value="Butyryl-CoA Dehydrogenase, subunit A, domain 3"/>
    <property type="match status" value="1"/>
</dbReference>
<keyword evidence="4" id="KW-0274">FAD</keyword>
<evidence type="ECO:0000259" key="7">
    <source>
        <dbReference type="Pfam" id="PF02771"/>
    </source>
</evidence>
<evidence type="ECO:0000256" key="3">
    <source>
        <dbReference type="ARBA" id="ARBA00022630"/>
    </source>
</evidence>
<dbReference type="Proteomes" id="UP000592181">
    <property type="component" value="Unassembled WGS sequence"/>
</dbReference>
<proteinExistence type="inferred from homology"/>
<dbReference type="InterPro" id="IPR009075">
    <property type="entry name" value="AcylCo_DH/oxidase_C"/>
</dbReference>
<dbReference type="Pfam" id="PF02771">
    <property type="entry name" value="Acyl-CoA_dh_N"/>
    <property type="match status" value="1"/>
</dbReference>
<evidence type="ECO:0000313" key="9">
    <source>
        <dbReference type="Proteomes" id="UP000592181"/>
    </source>
</evidence>
<dbReference type="Pfam" id="PF00441">
    <property type="entry name" value="Acyl-CoA_dh_1"/>
    <property type="match status" value="1"/>
</dbReference>
<dbReference type="PANTHER" id="PTHR43884:SF20">
    <property type="entry name" value="ACYL-COA DEHYDROGENASE FADE28"/>
    <property type="match status" value="1"/>
</dbReference>
<dbReference type="PANTHER" id="PTHR43884">
    <property type="entry name" value="ACYL-COA DEHYDROGENASE"/>
    <property type="match status" value="1"/>
</dbReference>
<accession>A0A852WZC2</accession>
<comment type="caution">
    <text evidence="8">The sequence shown here is derived from an EMBL/GenBank/DDBJ whole genome shotgun (WGS) entry which is preliminary data.</text>
</comment>
<dbReference type="RefSeq" id="WP_179461758.1">
    <property type="nucleotide sequence ID" value="NZ_JACBZX010000001.1"/>
</dbReference>
<evidence type="ECO:0000313" key="8">
    <source>
        <dbReference type="EMBL" id="NYG36206.1"/>
    </source>
</evidence>
<dbReference type="GO" id="GO:0003995">
    <property type="term" value="F:acyl-CoA dehydrogenase activity"/>
    <property type="evidence" value="ECO:0007669"/>
    <property type="project" value="TreeGrafter"/>
</dbReference>